<proteinExistence type="predicted"/>
<keyword evidence="2" id="KW-1185">Reference proteome</keyword>
<sequence length="382" mass="43689">MGLDQKWPIQPHKGFPFSILANFKTVVGAKPNLVPVFRIDNVGIVAPTWASDQISSNFTHVREGKSTNNGNLEAIIRGTFIDKKKLPGVPNGKGQRCIQKIVQVQETEYDRGMSCQHTFKKKCHVTYVTDYVSAPERKCETTFKKNCHITFKPMPFNAQVKKCYIPQNHKCEGEPEGEEVCRNVYESHCETKYKNYDLEQDEPLCEKKEELRCKNETVKLLHLPEDNEEGGIEPFAIKEVCEKWPIQSCTVEKKKVTKVHPKTECKKIPRKVCTHSNCKVVPGPEVCHEQTQTQIQNIPQEDCDLEPEENCRVESALVPKLIPKNNCVKIPKEVCVPVKTNPRQISKPVLKEWCYNPKDFGKIDEDDEQEQVDVTDLLLESV</sequence>
<protein>
    <submittedName>
        <fullName evidence="1">(salmon louse) hypothetical protein</fullName>
    </submittedName>
</protein>
<dbReference type="Proteomes" id="UP000675881">
    <property type="component" value="Chromosome 6"/>
</dbReference>
<organism evidence="1 2">
    <name type="scientific">Lepeophtheirus salmonis</name>
    <name type="common">Salmon louse</name>
    <name type="synonym">Caligus salmonis</name>
    <dbReference type="NCBI Taxonomy" id="72036"/>
    <lineage>
        <taxon>Eukaryota</taxon>
        <taxon>Metazoa</taxon>
        <taxon>Ecdysozoa</taxon>
        <taxon>Arthropoda</taxon>
        <taxon>Crustacea</taxon>
        <taxon>Multicrustacea</taxon>
        <taxon>Hexanauplia</taxon>
        <taxon>Copepoda</taxon>
        <taxon>Siphonostomatoida</taxon>
        <taxon>Caligidae</taxon>
        <taxon>Lepeophtheirus</taxon>
    </lineage>
</organism>
<dbReference type="AlphaFoldDB" id="A0A7R8D001"/>
<evidence type="ECO:0000313" key="2">
    <source>
        <dbReference type="Proteomes" id="UP000675881"/>
    </source>
</evidence>
<evidence type="ECO:0000313" key="1">
    <source>
        <dbReference type="EMBL" id="CAF2979435.1"/>
    </source>
</evidence>
<accession>A0A7R8D001</accession>
<name>A0A7R8D001_LEPSM</name>
<gene>
    <name evidence="1" type="ORF">LSAA_11260</name>
</gene>
<dbReference type="EMBL" id="HG994585">
    <property type="protein sequence ID" value="CAF2979435.1"/>
    <property type="molecule type" value="Genomic_DNA"/>
</dbReference>
<dbReference type="OrthoDB" id="6364333at2759"/>
<reference evidence="1" key="1">
    <citation type="submission" date="2021-02" db="EMBL/GenBank/DDBJ databases">
        <authorList>
            <person name="Bekaert M."/>
        </authorList>
    </citation>
    <scope>NUCLEOTIDE SEQUENCE</scope>
    <source>
        <strain evidence="1">IoA-00</strain>
    </source>
</reference>